<sequence length="424" mass="47311">MASPKDDRGDTLPSFSLWHKTRMLPSFLALPFAVAVGVFRENKGRSWSRAAHIAALRFLLQRARNALDLKFGFRVTTAELYATWARKSGADVLTDELSEGATLHWIGPRREDRVLLFLHGGGYVLPARVEYFDMLESLQKEYKGAVGIAMLNYFLAPEHPFPKQLRQTVFAVQHLLDRGLSPSNIIIAGDSAGGNLVLQLASQLLHPHPSLPTLQPQQPHPVTDTDISPLEFPEPFGGMLLISPWTEFNTDAPSFRRNRTRDMIPPHSYQLFADIVRQGITPALHQHLEPGITPPGWWNGLGRVFPRVLITAGEHEGLVDQIQRMAAVIAEQVQDTTVFILPGGVHEDFIDAYASGEGESKSVLSFTASYVRVLLHGPSSALFFKLLLLVYSLHDVFCRKAERERSFVNGFVEQLRSQACIGYT</sequence>
<dbReference type="InterPro" id="IPR029058">
    <property type="entry name" value="AB_hydrolase_fold"/>
</dbReference>
<dbReference type="InterPro" id="IPR013094">
    <property type="entry name" value="AB_hydrolase_3"/>
</dbReference>
<dbReference type="PANTHER" id="PTHR48081">
    <property type="entry name" value="AB HYDROLASE SUPERFAMILY PROTEIN C4A8.06C"/>
    <property type="match status" value="1"/>
</dbReference>
<dbReference type="PANTHER" id="PTHR48081:SF31">
    <property type="entry name" value="STERYL ACETYL HYDROLASE MUG81-RELATED"/>
    <property type="match status" value="1"/>
</dbReference>
<reference evidence="5" key="2">
    <citation type="journal article" date="2020" name="Nat. Commun.">
        <title>Large-scale genome sequencing of mycorrhizal fungi provides insights into the early evolution of symbiotic traits.</title>
        <authorList>
            <person name="Miyauchi S."/>
            <person name="Kiss E."/>
            <person name="Kuo A."/>
            <person name="Drula E."/>
            <person name="Kohler A."/>
            <person name="Sanchez-Garcia M."/>
            <person name="Morin E."/>
            <person name="Andreopoulos B."/>
            <person name="Barry K.W."/>
            <person name="Bonito G."/>
            <person name="Buee M."/>
            <person name="Carver A."/>
            <person name="Chen C."/>
            <person name="Cichocki N."/>
            <person name="Clum A."/>
            <person name="Culley D."/>
            <person name="Crous P.W."/>
            <person name="Fauchery L."/>
            <person name="Girlanda M."/>
            <person name="Hayes R.D."/>
            <person name="Keri Z."/>
            <person name="LaButti K."/>
            <person name="Lipzen A."/>
            <person name="Lombard V."/>
            <person name="Magnuson J."/>
            <person name="Maillard F."/>
            <person name="Murat C."/>
            <person name="Nolan M."/>
            <person name="Ohm R.A."/>
            <person name="Pangilinan J."/>
            <person name="Pereira M.F."/>
            <person name="Perotto S."/>
            <person name="Peter M."/>
            <person name="Pfister S."/>
            <person name="Riley R."/>
            <person name="Sitrit Y."/>
            <person name="Stielow J.B."/>
            <person name="Szollosi G."/>
            <person name="Zifcakova L."/>
            <person name="Stursova M."/>
            <person name="Spatafora J.W."/>
            <person name="Tedersoo L."/>
            <person name="Vaario L.M."/>
            <person name="Yamada A."/>
            <person name="Yan M."/>
            <person name="Wang P."/>
            <person name="Xu J."/>
            <person name="Bruns T."/>
            <person name="Baldrian P."/>
            <person name="Vilgalys R."/>
            <person name="Dunand C."/>
            <person name="Henrissat B."/>
            <person name="Grigoriev I.V."/>
            <person name="Hibbett D."/>
            <person name="Nagy L.G."/>
            <person name="Martin F.M."/>
        </authorList>
    </citation>
    <scope>NUCLEOTIDE SEQUENCE</scope>
    <source>
        <strain evidence="5">Prilba</strain>
    </source>
</reference>
<evidence type="ECO:0000313" key="5">
    <source>
        <dbReference type="EMBL" id="KAF8467118.1"/>
    </source>
</evidence>
<proteinExistence type="inferred from homology"/>
<gene>
    <name evidence="5" type="ORF">DFH94DRAFT_685955</name>
</gene>
<dbReference type="OrthoDB" id="2152029at2759"/>
<evidence type="ECO:0000256" key="3">
    <source>
        <dbReference type="PROSITE-ProRule" id="PRU10038"/>
    </source>
</evidence>
<evidence type="ECO:0000259" key="4">
    <source>
        <dbReference type="Pfam" id="PF07859"/>
    </source>
</evidence>
<keyword evidence="6" id="KW-1185">Reference proteome</keyword>
<dbReference type="InterPro" id="IPR050300">
    <property type="entry name" value="GDXG_lipolytic_enzyme"/>
</dbReference>
<accession>A0A9P5JVT5</accession>
<dbReference type="GO" id="GO:0016787">
    <property type="term" value="F:hydrolase activity"/>
    <property type="evidence" value="ECO:0007669"/>
    <property type="project" value="UniProtKB-KW"/>
</dbReference>
<dbReference type="InterPro" id="IPR033140">
    <property type="entry name" value="Lipase_GDXG_put_SER_AS"/>
</dbReference>
<comment type="caution">
    <text evidence="5">The sequence shown here is derived from an EMBL/GenBank/DDBJ whole genome shotgun (WGS) entry which is preliminary data.</text>
</comment>
<evidence type="ECO:0000256" key="1">
    <source>
        <dbReference type="ARBA" id="ARBA00010515"/>
    </source>
</evidence>
<dbReference type="Gene3D" id="3.40.50.1820">
    <property type="entry name" value="alpha/beta hydrolase"/>
    <property type="match status" value="1"/>
</dbReference>
<feature type="domain" description="Alpha/beta hydrolase fold-3" evidence="4">
    <location>
        <begin position="115"/>
        <end position="347"/>
    </location>
</feature>
<evidence type="ECO:0000313" key="6">
    <source>
        <dbReference type="Proteomes" id="UP000759537"/>
    </source>
</evidence>
<dbReference type="Pfam" id="PF07859">
    <property type="entry name" value="Abhydrolase_3"/>
    <property type="match status" value="1"/>
</dbReference>
<evidence type="ECO:0000256" key="2">
    <source>
        <dbReference type="ARBA" id="ARBA00022801"/>
    </source>
</evidence>
<dbReference type="SUPFAM" id="SSF53474">
    <property type="entry name" value="alpha/beta-Hydrolases"/>
    <property type="match status" value="1"/>
</dbReference>
<reference evidence="5" key="1">
    <citation type="submission" date="2019-10" db="EMBL/GenBank/DDBJ databases">
        <authorList>
            <consortium name="DOE Joint Genome Institute"/>
            <person name="Kuo A."/>
            <person name="Miyauchi S."/>
            <person name="Kiss E."/>
            <person name="Drula E."/>
            <person name="Kohler A."/>
            <person name="Sanchez-Garcia M."/>
            <person name="Andreopoulos B."/>
            <person name="Barry K.W."/>
            <person name="Bonito G."/>
            <person name="Buee M."/>
            <person name="Carver A."/>
            <person name="Chen C."/>
            <person name="Cichocki N."/>
            <person name="Clum A."/>
            <person name="Culley D."/>
            <person name="Crous P.W."/>
            <person name="Fauchery L."/>
            <person name="Girlanda M."/>
            <person name="Hayes R."/>
            <person name="Keri Z."/>
            <person name="LaButti K."/>
            <person name="Lipzen A."/>
            <person name="Lombard V."/>
            <person name="Magnuson J."/>
            <person name="Maillard F."/>
            <person name="Morin E."/>
            <person name="Murat C."/>
            <person name="Nolan M."/>
            <person name="Ohm R."/>
            <person name="Pangilinan J."/>
            <person name="Pereira M."/>
            <person name="Perotto S."/>
            <person name="Peter M."/>
            <person name="Riley R."/>
            <person name="Sitrit Y."/>
            <person name="Stielow B."/>
            <person name="Szollosi G."/>
            <person name="Zifcakova L."/>
            <person name="Stursova M."/>
            <person name="Spatafora J.W."/>
            <person name="Tedersoo L."/>
            <person name="Vaario L.-M."/>
            <person name="Yamada A."/>
            <person name="Yan M."/>
            <person name="Wang P."/>
            <person name="Xu J."/>
            <person name="Bruns T."/>
            <person name="Baldrian P."/>
            <person name="Vilgalys R."/>
            <person name="Henrissat B."/>
            <person name="Grigoriev I.V."/>
            <person name="Hibbett D."/>
            <person name="Nagy L.G."/>
            <person name="Martin F.M."/>
        </authorList>
    </citation>
    <scope>NUCLEOTIDE SEQUENCE</scope>
    <source>
        <strain evidence="5">Prilba</strain>
    </source>
</reference>
<protein>
    <submittedName>
        <fullName evidence="5">Alpha/Beta hydrolase protein</fullName>
    </submittedName>
</protein>
<dbReference type="Proteomes" id="UP000759537">
    <property type="component" value="Unassembled WGS sequence"/>
</dbReference>
<dbReference type="PROSITE" id="PS01174">
    <property type="entry name" value="LIPASE_GDXG_SER"/>
    <property type="match status" value="1"/>
</dbReference>
<feature type="active site" evidence="3">
    <location>
        <position position="191"/>
    </location>
</feature>
<keyword evidence="2 5" id="KW-0378">Hydrolase</keyword>
<dbReference type="EMBL" id="WHVB01000037">
    <property type="protein sequence ID" value="KAF8467118.1"/>
    <property type="molecule type" value="Genomic_DNA"/>
</dbReference>
<dbReference type="AlphaFoldDB" id="A0A9P5JVT5"/>
<organism evidence="5 6">
    <name type="scientific">Russula ochroleuca</name>
    <dbReference type="NCBI Taxonomy" id="152965"/>
    <lineage>
        <taxon>Eukaryota</taxon>
        <taxon>Fungi</taxon>
        <taxon>Dikarya</taxon>
        <taxon>Basidiomycota</taxon>
        <taxon>Agaricomycotina</taxon>
        <taxon>Agaricomycetes</taxon>
        <taxon>Russulales</taxon>
        <taxon>Russulaceae</taxon>
        <taxon>Russula</taxon>
    </lineage>
</organism>
<name>A0A9P5JVT5_9AGAM</name>
<comment type="similarity">
    <text evidence="1">Belongs to the 'GDXG' lipolytic enzyme family.</text>
</comment>